<reference evidence="1" key="1">
    <citation type="submission" date="2016-10" db="EMBL/GenBank/DDBJ databases">
        <authorList>
            <person name="Varghese N."/>
        </authorList>
    </citation>
    <scope>NUCLEOTIDE SEQUENCE</scope>
</reference>
<reference evidence="1" key="2">
    <citation type="journal article" date="2017" name="Nat. Commun.">
        <title>Single-virus genomics reveals hidden cosmopolitan and abundant viruses.</title>
        <authorList>
            <person name="Martinez-Hernandez F."/>
            <person name="Fornas O."/>
            <person name="Lluesma Gomez M."/>
            <person name="Bolduc B."/>
            <person name="de la Cruz Pena M.J."/>
            <person name="Martinez J.M."/>
            <person name="Anton J."/>
            <person name="Gasol J.M."/>
            <person name="Rosselli R."/>
            <person name="Rodriguez-Valera F."/>
            <person name="Sullivan M.B."/>
            <person name="Acinas S.G."/>
            <person name="Martinez-Garcia M."/>
        </authorList>
    </citation>
    <scope>NUCLEOTIDE SEQUENCE</scope>
</reference>
<sequence>MANQDSAFGLKPVGKVGQNADNGGMSEYQIADNEASSIFQGDPVIPQASNTGFIDVAAAGNTLLGVFWGVNYTDPTTGKPTFRNHYTQTNITTGDIDAFVYDDPYERFEVQGDGASARTDIFKVADIVYATGSTINGTSNVELDVSDLAATDGQLRVIGISTDPENSELGSDNINYIVYINEHTFHTAL</sequence>
<name>A0A218MMJ4_9VIRU</name>
<proteinExistence type="predicted"/>
<protein>
    <submittedName>
        <fullName evidence="1">Uncharacterized protein</fullName>
    </submittedName>
</protein>
<accession>A0A218MMJ4</accession>
<dbReference type="EMBL" id="KY052837">
    <property type="protein sequence ID" value="ASF00461.1"/>
    <property type="molecule type" value="Genomic_DNA"/>
</dbReference>
<evidence type="ECO:0000313" key="1">
    <source>
        <dbReference type="EMBL" id="ASF00461.1"/>
    </source>
</evidence>
<organism evidence="1">
    <name type="scientific">uncultured virus</name>
    <dbReference type="NCBI Taxonomy" id="340016"/>
    <lineage>
        <taxon>Viruses</taxon>
        <taxon>environmental samples</taxon>
    </lineage>
</organism>